<gene>
    <name evidence="1" type="ORF">SAMN04488556_1911</name>
</gene>
<proteinExistence type="predicted"/>
<sequence>MSYDQLRATWAGLKSAYGFAANKYLLSGLLHNFQQGRETYLVDEVQERNAVVSMLNDFEEIVIDELELLNEGFAQEKEELASEIIEQVEPVKHEVYPFASSYLFQDFPSVNEDLPVPENAVGGSEVVRKREKTFLCMVLAREQVRLTDRRGSWNGESRADLRQRLRREMGEFEFGSPSKHELRFLSTFETLNLAIREGNRTDRKSLFTGEPDEPEKVYRDFVHTFLPFLDYPDYDVEEKSEQERLRSKVIQIVRQGELNTAAAGRNILQVIREEEERILREHSTEKGFTVFSQNWHGEKSTDQFKNQIERKFQYHVATKGKQYSYSKPKFEGQEPLYLTKHTIFTEKEYSDAEDFYNRALESLIPEGHFVAVIETSNTRPYYPQSENELLESAKNPEYLEGAIEGIKFFETSSPPEDVISIALDNLVGEEIEVKEMLRSLRIDVLIPGLSQDEERVLRDNRERIEKEFEVKDIFDWRKKNPDDVGGYLYYLDEETENSEGDWKENAEGLVETSEEWFRATETVRN</sequence>
<protein>
    <submittedName>
        <fullName evidence="1">Uncharacterized protein</fullName>
    </submittedName>
</protein>
<organism evidence="1 2">
    <name type="scientific">Halostagnicola kamekurae</name>
    <dbReference type="NCBI Taxonomy" id="619731"/>
    <lineage>
        <taxon>Archaea</taxon>
        <taxon>Methanobacteriati</taxon>
        <taxon>Methanobacteriota</taxon>
        <taxon>Stenosarchaea group</taxon>
        <taxon>Halobacteria</taxon>
        <taxon>Halobacteriales</taxon>
        <taxon>Natrialbaceae</taxon>
        <taxon>Halostagnicola</taxon>
    </lineage>
</organism>
<accession>A0A1I6RMK7</accession>
<dbReference type="EMBL" id="FOZS01000002">
    <property type="protein sequence ID" value="SFS65922.1"/>
    <property type="molecule type" value="Genomic_DNA"/>
</dbReference>
<name>A0A1I6RMK7_9EURY</name>
<dbReference type="Proteomes" id="UP000199199">
    <property type="component" value="Unassembled WGS sequence"/>
</dbReference>
<dbReference type="RefSeq" id="WP_092904029.1">
    <property type="nucleotide sequence ID" value="NZ_FOZS01000002.1"/>
</dbReference>
<evidence type="ECO:0000313" key="1">
    <source>
        <dbReference type="EMBL" id="SFS65922.1"/>
    </source>
</evidence>
<dbReference type="AlphaFoldDB" id="A0A1I6RMK7"/>
<keyword evidence="2" id="KW-1185">Reference proteome</keyword>
<reference evidence="2" key="1">
    <citation type="submission" date="2016-10" db="EMBL/GenBank/DDBJ databases">
        <authorList>
            <person name="Varghese N."/>
            <person name="Submissions S."/>
        </authorList>
    </citation>
    <scope>NUCLEOTIDE SEQUENCE [LARGE SCALE GENOMIC DNA]</scope>
    <source>
        <strain evidence="2">DSM 22427</strain>
    </source>
</reference>
<evidence type="ECO:0000313" key="2">
    <source>
        <dbReference type="Proteomes" id="UP000199199"/>
    </source>
</evidence>